<feature type="repeat" description="TPR" evidence="1">
    <location>
        <begin position="69"/>
        <end position="102"/>
    </location>
</feature>
<dbReference type="Pfam" id="PF13414">
    <property type="entry name" value="TPR_11"/>
    <property type="match status" value="1"/>
</dbReference>
<dbReference type="SUPFAM" id="SSF48452">
    <property type="entry name" value="TPR-like"/>
    <property type="match status" value="1"/>
</dbReference>
<accession>A0A1M6G5V7</accession>
<evidence type="ECO:0000313" key="3">
    <source>
        <dbReference type="Proteomes" id="UP000184171"/>
    </source>
</evidence>
<dbReference type="SMART" id="SM00028">
    <property type="entry name" value="TPR"/>
    <property type="match status" value="2"/>
</dbReference>
<dbReference type="AlphaFoldDB" id="A0A1M6G5V7"/>
<evidence type="ECO:0000256" key="1">
    <source>
        <dbReference type="PROSITE-ProRule" id="PRU00339"/>
    </source>
</evidence>
<gene>
    <name evidence="2" type="ORF">SAMN02745165_01422</name>
</gene>
<proteinExistence type="predicted"/>
<evidence type="ECO:0000313" key="2">
    <source>
        <dbReference type="EMBL" id="SHJ05309.1"/>
    </source>
</evidence>
<dbReference type="EMBL" id="FQZT01000004">
    <property type="protein sequence ID" value="SHJ05309.1"/>
    <property type="molecule type" value="Genomic_DNA"/>
</dbReference>
<dbReference type="PROSITE" id="PS50005">
    <property type="entry name" value="TPR"/>
    <property type="match status" value="1"/>
</dbReference>
<organism evidence="2 3">
    <name type="scientific">Malonomonas rubra DSM 5091</name>
    <dbReference type="NCBI Taxonomy" id="1122189"/>
    <lineage>
        <taxon>Bacteria</taxon>
        <taxon>Pseudomonadati</taxon>
        <taxon>Thermodesulfobacteriota</taxon>
        <taxon>Desulfuromonadia</taxon>
        <taxon>Desulfuromonadales</taxon>
        <taxon>Geopsychrobacteraceae</taxon>
        <taxon>Malonomonas</taxon>
    </lineage>
</organism>
<dbReference type="RefSeq" id="WP_072907237.1">
    <property type="nucleotide sequence ID" value="NZ_FQZT01000004.1"/>
</dbReference>
<reference evidence="2 3" key="1">
    <citation type="submission" date="2016-11" db="EMBL/GenBank/DDBJ databases">
        <authorList>
            <person name="Jaros S."/>
            <person name="Januszkiewicz K."/>
            <person name="Wedrychowicz H."/>
        </authorList>
    </citation>
    <scope>NUCLEOTIDE SEQUENCE [LARGE SCALE GENOMIC DNA]</scope>
    <source>
        <strain evidence="2 3">DSM 5091</strain>
    </source>
</reference>
<dbReference type="InterPro" id="IPR011990">
    <property type="entry name" value="TPR-like_helical_dom_sf"/>
</dbReference>
<dbReference type="OrthoDB" id="5478326at2"/>
<keyword evidence="1" id="KW-0802">TPR repeat</keyword>
<name>A0A1M6G5V7_MALRU</name>
<protein>
    <submittedName>
        <fullName evidence="2">Tetratricopeptide repeat-containing protein</fullName>
    </submittedName>
</protein>
<dbReference type="Proteomes" id="UP000184171">
    <property type="component" value="Unassembled WGS sequence"/>
</dbReference>
<dbReference type="Gene3D" id="1.25.40.10">
    <property type="entry name" value="Tetratricopeptide repeat domain"/>
    <property type="match status" value="1"/>
</dbReference>
<sequence>MEKKNFIPMFISILMIGLLSGPAIGEDTNIVFKHDQTGIADEVNKMKDFDFELQRRDRERMKEWRIEDSTDAMKVGDTYFAKGEIEDAISFYQLAIKIDPANSEAHEKYITARNREKETASAHYHQAMEYDRKGMKDKAIDELILEIKENPDNEQARIKLNEIESR</sequence>
<dbReference type="InterPro" id="IPR019734">
    <property type="entry name" value="TPR_rpt"/>
</dbReference>
<keyword evidence="3" id="KW-1185">Reference proteome</keyword>